<dbReference type="Gene3D" id="3.90.228.10">
    <property type="match status" value="2"/>
</dbReference>
<dbReference type="GO" id="GO:0003950">
    <property type="term" value="F:NAD+ poly-ADP-ribosyltransferase activity"/>
    <property type="evidence" value="ECO:0007669"/>
    <property type="project" value="UniProtKB-UniRule"/>
</dbReference>
<dbReference type="GO" id="GO:1990404">
    <property type="term" value="F:NAD+-protein mono-ADP-ribosyltransferase activity"/>
    <property type="evidence" value="ECO:0007669"/>
    <property type="project" value="TreeGrafter"/>
</dbReference>
<organism evidence="4 5">
    <name type="scientific">Mizuhopecten yessoensis</name>
    <name type="common">Japanese scallop</name>
    <name type="synonym">Patinopecten yessoensis</name>
    <dbReference type="NCBI Taxonomy" id="6573"/>
    <lineage>
        <taxon>Eukaryota</taxon>
        <taxon>Metazoa</taxon>
        <taxon>Spiralia</taxon>
        <taxon>Lophotrochozoa</taxon>
        <taxon>Mollusca</taxon>
        <taxon>Bivalvia</taxon>
        <taxon>Autobranchia</taxon>
        <taxon>Pteriomorphia</taxon>
        <taxon>Pectinida</taxon>
        <taxon>Pectinoidea</taxon>
        <taxon>Pectinidae</taxon>
        <taxon>Mizuhopecten</taxon>
    </lineage>
</organism>
<dbReference type="GO" id="GO:0005634">
    <property type="term" value="C:nucleus"/>
    <property type="evidence" value="ECO:0007669"/>
    <property type="project" value="TreeGrafter"/>
</dbReference>
<dbReference type="InterPro" id="IPR047545">
    <property type="entry name" value="BRcat_RBR_RNF216"/>
</dbReference>
<name>A0A210PZ62_MIZYE</name>
<keyword evidence="1" id="KW-0328">Glycosyltransferase</keyword>
<gene>
    <name evidence="4" type="ORF">KP79_PYT18049</name>
</gene>
<feature type="compositionally biased region" description="Basic and acidic residues" evidence="2">
    <location>
        <begin position="50"/>
        <end position="69"/>
    </location>
</feature>
<evidence type="ECO:0000256" key="1">
    <source>
        <dbReference type="RuleBase" id="RU362114"/>
    </source>
</evidence>
<keyword evidence="1" id="KW-0808">Transferase</keyword>
<dbReference type="OrthoDB" id="408612at2759"/>
<comment type="caution">
    <text evidence="4">The sequence shown here is derived from an EMBL/GenBank/DDBJ whole genome shotgun (WGS) entry which is preliminary data.</text>
</comment>
<dbReference type="PROSITE" id="PS51059">
    <property type="entry name" value="PARP_CATALYTIC"/>
    <property type="match status" value="1"/>
</dbReference>
<keyword evidence="1" id="KW-0520">NAD</keyword>
<evidence type="ECO:0000313" key="5">
    <source>
        <dbReference type="Proteomes" id="UP000242188"/>
    </source>
</evidence>
<keyword evidence="5" id="KW-1185">Reference proteome</keyword>
<dbReference type="InterPro" id="IPR012317">
    <property type="entry name" value="Poly(ADP-ribose)pol_cat_dom"/>
</dbReference>
<dbReference type="SUPFAM" id="SSF56399">
    <property type="entry name" value="ADP-ribosylation"/>
    <property type="match status" value="2"/>
</dbReference>
<dbReference type="Proteomes" id="UP000242188">
    <property type="component" value="Unassembled WGS sequence"/>
</dbReference>
<evidence type="ECO:0000313" key="4">
    <source>
        <dbReference type="EMBL" id="OWF41787.1"/>
    </source>
</evidence>
<evidence type="ECO:0000259" key="3">
    <source>
        <dbReference type="PROSITE" id="PS51059"/>
    </source>
</evidence>
<dbReference type="PANTHER" id="PTHR45740:SF2">
    <property type="entry name" value="POLY [ADP-RIBOSE] POLYMERASE"/>
    <property type="match status" value="1"/>
</dbReference>
<feature type="compositionally biased region" description="Low complexity" evidence="2">
    <location>
        <begin position="239"/>
        <end position="251"/>
    </location>
</feature>
<dbReference type="Gene3D" id="3.30.40.10">
    <property type="entry name" value="Zinc/RING finger domain, C3HC4 (zinc finger)"/>
    <property type="match status" value="1"/>
</dbReference>
<dbReference type="EMBL" id="NEDP02005356">
    <property type="protein sequence ID" value="OWF41787.1"/>
    <property type="molecule type" value="Genomic_DNA"/>
</dbReference>
<protein>
    <recommendedName>
        <fullName evidence="1">Poly [ADP-ribose] polymerase</fullName>
        <shortName evidence="1">PARP</shortName>
        <ecNumber evidence="1">2.4.2.-</ecNumber>
    </recommendedName>
</protein>
<dbReference type="EC" id="2.4.2.-" evidence="1"/>
<dbReference type="InterPro" id="IPR051712">
    <property type="entry name" value="ARTD-AVP"/>
</dbReference>
<feature type="region of interest" description="Disordered" evidence="2">
    <location>
        <begin position="221"/>
        <end position="309"/>
    </location>
</feature>
<proteinExistence type="predicted"/>
<dbReference type="InterPro" id="IPR013083">
    <property type="entry name" value="Znf_RING/FYVE/PHD"/>
</dbReference>
<dbReference type="SUPFAM" id="SSF57850">
    <property type="entry name" value="RING/U-box"/>
    <property type="match status" value="1"/>
</dbReference>
<evidence type="ECO:0000256" key="2">
    <source>
        <dbReference type="SAM" id="MobiDB-lite"/>
    </source>
</evidence>
<reference evidence="4 5" key="1">
    <citation type="journal article" date="2017" name="Nat. Ecol. Evol.">
        <title>Scallop genome provides insights into evolution of bilaterian karyotype and development.</title>
        <authorList>
            <person name="Wang S."/>
            <person name="Zhang J."/>
            <person name="Jiao W."/>
            <person name="Li J."/>
            <person name="Xun X."/>
            <person name="Sun Y."/>
            <person name="Guo X."/>
            <person name="Huan P."/>
            <person name="Dong B."/>
            <person name="Zhang L."/>
            <person name="Hu X."/>
            <person name="Sun X."/>
            <person name="Wang J."/>
            <person name="Zhao C."/>
            <person name="Wang Y."/>
            <person name="Wang D."/>
            <person name="Huang X."/>
            <person name="Wang R."/>
            <person name="Lv J."/>
            <person name="Li Y."/>
            <person name="Zhang Z."/>
            <person name="Liu B."/>
            <person name="Lu W."/>
            <person name="Hui Y."/>
            <person name="Liang J."/>
            <person name="Zhou Z."/>
            <person name="Hou R."/>
            <person name="Li X."/>
            <person name="Liu Y."/>
            <person name="Li H."/>
            <person name="Ning X."/>
            <person name="Lin Y."/>
            <person name="Zhao L."/>
            <person name="Xing Q."/>
            <person name="Dou J."/>
            <person name="Li Y."/>
            <person name="Mao J."/>
            <person name="Guo H."/>
            <person name="Dou H."/>
            <person name="Li T."/>
            <person name="Mu C."/>
            <person name="Jiang W."/>
            <person name="Fu Q."/>
            <person name="Fu X."/>
            <person name="Miao Y."/>
            <person name="Liu J."/>
            <person name="Yu Q."/>
            <person name="Li R."/>
            <person name="Liao H."/>
            <person name="Li X."/>
            <person name="Kong Y."/>
            <person name="Jiang Z."/>
            <person name="Chourrout D."/>
            <person name="Li R."/>
            <person name="Bao Z."/>
        </authorList>
    </citation>
    <scope>NUCLEOTIDE SEQUENCE [LARGE SCALE GENOMIC DNA]</scope>
    <source>
        <strain evidence="4 5">PY_sf001</strain>
    </source>
</reference>
<dbReference type="AlphaFoldDB" id="A0A210PZ62"/>
<feature type="compositionally biased region" description="Basic residues" evidence="2">
    <location>
        <begin position="256"/>
        <end position="269"/>
    </location>
</feature>
<accession>A0A210PZ62</accession>
<dbReference type="Pfam" id="PF22191">
    <property type="entry name" value="IBR_1"/>
    <property type="match status" value="1"/>
</dbReference>
<feature type="domain" description="PARP catalytic" evidence="3">
    <location>
        <begin position="716"/>
        <end position="1082"/>
    </location>
</feature>
<dbReference type="PANTHER" id="PTHR45740">
    <property type="entry name" value="POLY [ADP-RIBOSE] POLYMERASE"/>
    <property type="match status" value="1"/>
</dbReference>
<dbReference type="Pfam" id="PF00644">
    <property type="entry name" value="PARP"/>
    <property type="match status" value="1"/>
</dbReference>
<dbReference type="CDD" id="cd20339">
    <property type="entry name" value="BRcat_RBR_RNF216"/>
    <property type="match status" value="1"/>
</dbReference>
<sequence>MTDGDDDLDLLEERTEALWDAKIVAMISQSESSQKNVELDEGGPSSYDEDDRHSITSLDIDRTTSESGEHEIIESEILIPPNPNQGETKTTSDNVHAITEKQAKWSFDDLYSIGIGSKPDVVTTTDCGKVFPTQSGHRPQDYVLQSEPGTVLLPDVVNSRQNPAVGQVNQQQSPDVPKVIVFTEDDEQLDDYVDSDSSLAEEITSSPEKTFVSDSRLKRTYGYDKSSSSQSRDSDDDLISSSPFECSSSSSDRPKITARRRFSSKRSFHTKVINISDDSSSPQKMFCKNPDTKKTKKPSVLEEEPPLKVTKSQNECARGDLGLCAERNLHTERIPNHRSEEILKAIGTKCTVSRLRKDSKSTIKLTKSGTEKTVSITSQESQPRGIIISRPEKDQSALTADQSIAKKKDIDKVCEWFPDACRKWIKLKIEVTLQQGNEQFLDHIVDGMVDGNYPKSTPQNDPDFRQDEEPDIVAALGSNKINTPVQSTGRQNVTDSKPAVRLYGKKANYMGGAKGKGKSVVPRKPVRNILDEYQSSEDEKDICMDAAESMETVRDNEVSSSSLTCESCKMNRNTDMVVQCCDGHLICNSCVEKEVKEILSPDSQETQIKCPSENCQSKVPESQAKKILPKLILELLEEKLHKQAVESIIKMEDLVTCPNCSFPVVMDAGIKKFECPNCKNSSCRYCKRLWVMTSHDDCNQFTTFLQENLDSKDLEPPSYWHPMPEEGDKDYAIVTLDEKCVEFQHIKTLFSLSMSASQITAVRRIQNPRLWQKFCLSRKHMVEDFGQNQLNEKQLFHGTSTKAFDAICREGLDWRMCGENGTAFGQGTYFAKQASYSDRYNQMTPGYMGVRSLPPGNSSAAFAQAFNLPSSFNTPPNNAPNPFLASFNFSNMHKPQPQQQQQQNVFKTTSHAFPYVPLSGTSNSNAAGTFSNNFFPSSSNNGAAMFGPFGPSNNSGQPVFAPANIGQSNTNNSLAIFQGHSQGQIMPANVSNPDVSSTTDKIIFTNVEDTIGPNKKYMFVARALVGRCCSGNSGIRKPPSDPGDPKRRPFNSCVDNVLTPSIFVIFDCAQCYPEYIVEYTHR</sequence>
<feature type="region of interest" description="Disordered" evidence="2">
    <location>
        <begin position="30"/>
        <end position="69"/>
    </location>
</feature>